<evidence type="ECO:0000259" key="1">
    <source>
        <dbReference type="Pfam" id="PF01872"/>
    </source>
</evidence>
<protein>
    <submittedName>
        <fullName evidence="2">Dihydrofolate reductase</fullName>
    </submittedName>
</protein>
<dbReference type="Gene3D" id="3.40.430.10">
    <property type="entry name" value="Dihydrofolate Reductase, subunit A"/>
    <property type="match status" value="1"/>
</dbReference>
<dbReference type="SUPFAM" id="SSF53597">
    <property type="entry name" value="Dihydrofolate reductase-like"/>
    <property type="match status" value="1"/>
</dbReference>
<comment type="caution">
    <text evidence="2">The sequence shown here is derived from an EMBL/GenBank/DDBJ whole genome shotgun (WGS) entry which is preliminary data.</text>
</comment>
<sequence>MGKVILDITMSLDGFIAGPNISSKLPLGEGGLRLHDWIFGAKTDKDDMILQELTETSGAVILGRRTYDDAIEDAWGGVSPFHVPAFVVSGEEPEEAIGDSSFIFVTDGIESTIRQAQAVAGDKNVWVMGGANLAQQYIEAGLLDEMQIHVAPVLLCKGTPLFKYIGIDLIELESTRVLETPGAIHLRYRIVKP</sequence>
<accession>A0A4Y8LZA5</accession>
<feature type="domain" description="Bacterial bifunctional deaminase-reductase C-terminal" evidence="1">
    <location>
        <begin position="3"/>
        <end position="179"/>
    </location>
</feature>
<dbReference type="AlphaFoldDB" id="A0A4Y8LZA5"/>
<dbReference type="PANTHER" id="PTHR38011:SF12">
    <property type="entry name" value="BIFUNCTIONAL DEAMINASE-REDUCTASE DOMAIN PROTEIN"/>
    <property type="match status" value="1"/>
</dbReference>
<organism evidence="2 3">
    <name type="scientific">Cohnella luojiensis</name>
    <dbReference type="NCBI Taxonomy" id="652876"/>
    <lineage>
        <taxon>Bacteria</taxon>
        <taxon>Bacillati</taxon>
        <taxon>Bacillota</taxon>
        <taxon>Bacilli</taxon>
        <taxon>Bacillales</taxon>
        <taxon>Paenibacillaceae</taxon>
        <taxon>Cohnella</taxon>
    </lineage>
</organism>
<proteinExistence type="predicted"/>
<dbReference type="InterPro" id="IPR024072">
    <property type="entry name" value="DHFR-like_dom_sf"/>
</dbReference>
<dbReference type="GO" id="GO:0009231">
    <property type="term" value="P:riboflavin biosynthetic process"/>
    <property type="evidence" value="ECO:0007669"/>
    <property type="project" value="InterPro"/>
</dbReference>
<dbReference type="InterPro" id="IPR002734">
    <property type="entry name" value="RibDG_C"/>
</dbReference>
<keyword evidence="3" id="KW-1185">Reference proteome</keyword>
<dbReference type="GO" id="GO:0008703">
    <property type="term" value="F:5-amino-6-(5-phosphoribosylamino)uracil reductase activity"/>
    <property type="evidence" value="ECO:0007669"/>
    <property type="project" value="InterPro"/>
</dbReference>
<name>A0A4Y8LZA5_9BACL</name>
<dbReference type="EMBL" id="SOMN01000023">
    <property type="protein sequence ID" value="TFE24734.1"/>
    <property type="molecule type" value="Genomic_DNA"/>
</dbReference>
<dbReference type="RefSeq" id="WP_135153098.1">
    <property type="nucleotide sequence ID" value="NZ_SOMN01000023.1"/>
</dbReference>
<dbReference type="Proteomes" id="UP000297900">
    <property type="component" value="Unassembled WGS sequence"/>
</dbReference>
<gene>
    <name evidence="2" type="ORF">E2980_15470</name>
</gene>
<evidence type="ECO:0000313" key="2">
    <source>
        <dbReference type="EMBL" id="TFE24734.1"/>
    </source>
</evidence>
<dbReference type="Pfam" id="PF01872">
    <property type="entry name" value="RibD_C"/>
    <property type="match status" value="1"/>
</dbReference>
<dbReference type="InterPro" id="IPR050765">
    <property type="entry name" value="Riboflavin_Biosynth_HTPR"/>
</dbReference>
<dbReference type="OrthoDB" id="195113at2"/>
<reference evidence="2 3" key="1">
    <citation type="submission" date="2019-03" db="EMBL/GenBank/DDBJ databases">
        <title>Cohnella endophytica sp. nov., a novel endophytic bacterium isolated from bark of Sonneratia apetala.</title>
        <authorList>
            <person name="Tuo L."/>
        </authorList>
    </citation>
    <scope>NUCLEOTIDE SEQUENCE [LARGE SCALE GENOMIC DNA]</scope>
    <source>
        <strain evidence="2 3">CCTCC AB 208254</strain>
    </source>
</reference>
<evidence type="ECO:0000313" key="3">
    <source>
        <dbReference type="Proteomes" id="UP000297900"/>
    </source>
</evidence>
<dbReference type="PANTHER" id="PTHR38011">
    <property type="entry name" value="DIHYDROFOLATE REDUCTASE FAMILY PROTEIN (AFU_ORTHOLOGUE AFUA_8G06820)"/>
    <property type="match status" value="1"/>
</dbReference>